<evidence type="ECO:0000256" key="6">
    <source>
        <dbReference type="ARBA" id="ARBA00022485"/>
    </source>
</evidence>
<reference evidence="17 18" key="1">
    <citation type="submission" date="2018-10" db="EMBL/GenBank/DDBJ databases">
        <title>Genomic Encyclopedia of Archaeal and Bacterial Type Strains, Phase II (KMG-II): from individual species to whole genera.</title>
        <authorList>
            <person name="Goeker M."/>
        </authorList>
    </citation>
    <scope>NUCLEOTIDE SEQUENCE [LARGE SCALE GENOMIC DNA]</scope>
    <source>
        <strain evidence="17 18">DSM 235</strain>
    </source>
</reference>
<dbReference type="PANTHER" id="PTHR30538">
    <property type="entry name" value="LYSINE 2,3-AMINOMUTASE-RELATED"/>
    <property type="match status" value="1"/>
</dbReference>
<comment type="catalytic activity">
    <reaction evidence="1">
        <text>L-lysine = D-beta-lysine</text>
        <dbReference type="Rhea" id="RHEA:44148"/>
        <dbReference type="ChEBI" id="CHEBI:32551"/>
        <dbReference type="ChEBI" id="CHEBI:84138"/>
    </reaction>
</comment>
<dbReference type="PANTHER" id="PTHR30538:SF1">
    <property type="entry name" value="L-LYSINE 2,3-AMINOMUTASE"/>
    <property type="match status" value="1"/>
</dbReference>
<dbReference type="NCBIfam" id="TIGR03821">
    <property type="entry name" value="EFP_modif_epmB"/>
    <property type="match status" value="1"/>
</dbReference>
<evidence type="ECO:0000256" key="11">
    <source>
        <dbReference type="ARBA" id="ARBA00023014"/>
    </source>
</evidence>
<comment type="cofactor">
    <cofactor evidence="2 15">
        <name>pyridoxal 5'-phosphate</name>
        <dbReference type="ChEBI" id="CHEBI:597326"/>
    </cofactor>
</comment>
<dbReference type="InterPro" id="IPR007197">
    <property type="entry name" value="rSAM"/>
</dbReference>
<evidence type="ECO:0000259" key="16">
    <source>
        <dbReference type="PROSITE" id="PS51918"/>
    </source>
</evidence>
<name>A0A495VA90_9GAMM</name>
<dbReference type="Gene3D" id="3.20.20.70">
    <property type="entry name" value="Aldolase class I"/>
    <property type="match status" value="1"/>
</dbReference>
<dbReference type="Proteomes" id="UP000274556">
    <property type="component" value="Unassembled WGS sequence"/>
</dbReference>
<evidence type="ECO:0000256" key="8">
    <source>
        <dbReference type="ARBA" id="ARBA00022723"/>
    </source>
</evidence>
<keyword evidence="6 14" id="KW-0004">4Fe-4S</keyword>
<dbReference type="InterPro" id="IPR013785">
    <property type="entry name" value="Aldolase_TIM"/>
</dbReference>
<evidence type="ECO:0000256" key="15">
    <source>
        <dbReference type="PIRSR" id="PIRSR603739-50"/>
    </source>
</evidence>
<comment type="cofactor">
    <cofactor evidence="3">
        <name>[4Fe-4S] cluster</name>
        <dbReference type="ChEBI" id="CHEBI:49883"/>
    </cofactor>
</comment>
<evidence type="ECO:0000256" key="9">
    <source>
        <dbReference type="ARBA" id="ARBA00022898"/>
    </source>
</evidence>
<evidence type="ECO:0000256" key="1">
    <source>
        <dbReference type="ARBA" id="ARBA00001352"/>
    </source>
</evidence>
<evidence type="ECO:0000256" key="14">
    <source>
        <dbReference type="PIRSR" id="PIRSR004911-1"/>
    </source>
</evidence>
<keyword evidence="11 14" id="KW-0411">Iron-sulfur</keyword>
<dbReference type="InterPro" id="IPR022462">
    <property type="entry name" value="EpmB"/>
</dbReference>
<dbReference type="InterPro" id="IPR003739">
    <property type="entry name" value="Lys_aminomutase/Glu_NH3_mut"/>
</dbReference>
<dbReference type="RefSeq" id="WP_120798362.1">
    <property type="nucleotide sequence ID" value="NZ_RBXL01000001.1"/>
</dbReference>
<dbReference type="NCBIfam" id="TIGR00238">
    <property type="entry name" value="KamA family radical SAM protein"/>
    <property type="match status" value="1"/>
</dbReference>
<dbReference type="SFLD" id="SFLDG01070">
    <property type="entry name" value="PLP-dependent"/>
    <property type="match status" value="1"/>
</dbReference>
<feature type="domain" description="Radical SAM core" evidence="16">
    <location>
        <begin position="117"/>
        <end position="329"/>
    </location>
</feature>
<protein>
    <recommendedName>
        <fullName evidence="5">L-lysine 2,3-aminomutase</fullName>
    </recommendedName>
    <alternativeName>
        <fullName evidence="13">EF-P post-translational modification enzyme B</fullName>
    </alternativeName>
</protein>
<evidence type="ECO:0000256" key="13">
    <source>
        <dbReference type="ARBA" id="ARBA00030756"/>
    </source>
</evidence>
<dbReference type="InterPro" id="IPR058240">
    <property type="entry name" value="rSAM_sf"/>
</dbReference>
<dbReference type="SFLD" id="SFLDS00029">
    <property type="entry name" value="Radical_SAM"/>
    <property type="match status" value="1"/>
</dbReference>
<evidence type="ECO:0000313" key="17">
    <source>
        <dbReference type="EMBL" id="RKT46204.1"/>
    </source>
</evidence>
<keyword evidence="7" id="KW-0949">S-adenosyl-L-methionine</keyword>
<gene>
    <name evidence="17" type="ORF">BDD21_3705</name>
</gene>
<evidence type="ECO:0000256" key="3">
    <source>
        <dbReference type="ARBA" id="ARBA00001966"/>
    </source>
</evidence>
<comment type="caution">
    <text evidence="17">The sequence shown here is derived from an EMBL/GenBank/DDBJ whole genome shotgun (WGS) entry which is preliminary data.</text>
</comment>
<evidence type="ECO:0000256" key="5">
    <source>
        <dbReference type="ARBA" id="ARBA00022363"/>
    </source>
</evidence>
<keyword evidence="9 15" id="KW-0663">Pyridoxal phosphate</keyword>
<dbReference type="GO" id="GO:0051539">
    <property type="term" value="F:4 iron, 4 sulfur cluster binding"/>
    <property type="evidence" value="ECO:0007669"/>
    <property type="project" value="UniProtKB-KW"/>
</dbReference>
<keyword evidence="18" id="KW-1185">Reference proteome</keyword>
<evidence type="ECO:0000256" key="2">
    <source>
        <dbReference type="ARBA" id="ARBA00001933"/>
    </source>
</evidence>
<evidence type="ECO:0000256" key="7">
    <source>
        <dbReference type="ARBA" id="ARBA00022691"/>
    </source>
</evidence>
<keyword evidence="10" id="KW-0408">Iron</keyword>
<evidence type="ECO:0000256" key="10">
    <source>
        <dbReference type="ARBA" id="ARBA00023004"/>
    </source>
</evidence>
<comment type="similarity">
    <text evidence="4">Belongs to the radical SAM superfamily. KamA family.</text>
</comment>
<accession>A0A495VA90</accession>
<feature type="modified residue" description="N6-(pyridoxal phosphate)lysine" evidence="15">
    <location>
        <position position="343"/>
    </location>
</feature>
<keyword evidence="12" id="KW-0413">Isomerase</keyword>
<dbReference type="EMBL" id="RBXL01000001">
    <property type="protein sequence ID" value="RKT46204.1"/>
    <property type="molecule type" value="Genomic_DNA"/>
</dbReference>
<evidence type="ECO:0000256" key="12">
    <source>
        <dbReference type="ARBA" id="ARBA00023235"/>
    </source>
</evidence>
<proteinExistence type="inferred from homology"/>
<feature type="binding site" evidence="14">
    <location>
        <position position="138"/>
    </location>
    <ligand>
        <name>[4Fe-4S] cluster</name>
        <dbReference type="ChEBI" id="CHEBI:49883"/>
        <note>4Fe-4S-S-AdoMet</note>
    </ligand>
</feature>
<dbReference type="OrthoDB" id="9770937at2"/>
<feature type="binding site" evidence="14">
    <location>
        <position position="135"/>
    </location>
    <ligand>
        <name>[4Fe-4S] cluster</name>
        <dbReference type="ChEBI" id="CHEBI:49883"/>
        <note>4Fe-4S-S-AdoMet</note>
    </ligand>
</feature>
<dbReference type="PROSITE" id="PS51918">
    <property type="entry name" value="RADICAL_SAM"/>
    <property type="match status" value="1"/>
</dbReference>
<dbReference type="PIRSF" id="PIRSF004911">
    <property type="entry name" value="DUF160"/>
    <property type="match status" value="1"/>
</dbReference>
<sequence length="357" mass="38434">MVPRSIAACQTATPDLFRTPAREPAWKHDLADAYRQAEELLASLGLSPEAIPDLDPAAPGFRMLVPRAFAALMTPGDPGDPLLRQVLPLGAERLPVAGFTRDPVGDASADLGQGLLRKYAGRALLIVTGGCAVHCRYCFRRHFPYAALGQTPDRTAVAVAAIAADPEISEVILSGGDPLMLDDDRLGVLLERLHEIPHLKRLRIHTRLPVVLPSRVTHALCRGLANSRLATILVVHANHPNELGAQAEEALQRLRRADLTLLNQSVLLRGVNDAAPILGALSERLFECGVLPYYLHQLDPVEGAAHFAVSDAQALRLGEALRERLPGYLVPRLVREVPGVGSKTPLTDAAPIGSPFL</sequence>
<dbReference type="CDD" id="cd01335">
    <property type="entry name" value="Radical_SAM"/>
    <property type="match status" value="1"/>
</dbReference>
<dbReference type="GO" id="GO:0046872">
    <property type="term" value="F:metal ion binding"/>
    <property type="evidence" value="ECO:0007669"/>
    <property type="project" value="UniProtKB-KW"/>
</dbReference>
<evidence type="ECO:0000313" key="18">
    <source>
        <dbReference type="Proteomes" id="UP000274556"/>
    </source>
</evidence>
<feature type="binding site" evidence="14">
    <location>
        <position position="131"/>
    </location>
    <ligand>
        <name>[4Fe-4S] cluster</name>
        <dbReference type="ChEBI" id="CHEBI:49883"/>
        <note>4Fe-4S-S-AdoMet</note>
    </ligand>
</feature>
<dbReference type="AlphaFoldDB" id="A0A495VA90"/>
<keyword evidence="8 14" id="KW-0479">Metal-binding</keyword>
<organism evidence="17 18">
    <name type="scientific">Thiocapsa rosea</name>
    <dbReference type="NCBI Taxonomy" id="69360"/>
    <lineage>
        <taxon>Bacteria</taxon>
        <taxon>Pseudomonadati</taxon>
        <taxon>Pseudomonadota</taxon>
        <taxon>Gammaproteobacteria</taxon>
        <taxon>Chromatiales</taxon>
        <taxon>Chromatiaceae</taxon>
        <taxon>Thiocapsa</taxon>
    </lineage>
</organism>
<dbReference type="SUPFAM" id="SSF102114">
    <property type="entry name" value="Radical SAM enzymes"/>
    <property type="match status" value="1"/>
</dbReference>
<dbReference type="Pfam" id="PF04055">
    <property type="entry name" value="Radical_SAM"/>
    <property type="match status" value="1"/>
</dbReference>
<dbReference type="SFLD" id="SFLDF00314">
    <property type="entry name" value="L-lysine_2_3-aminomutase_(yjeK"/>
    <property type="match status" value="1"/>
</dbReference>
<dbReference type="GO" id="GO:0016853">
    <property type="term" value="F:isomerase activity"/>
    <property type="evidence" value="ECO:0007669"/>
    <property type="project" value="UniProtKB-KW"/>
</dbReference>
<evidence type="ECO:0000256" key="4">
    <source>
        <dbReference type="ARBA" id="ARBA00008703"/>
    </source>
</evidence>